<dbReference type="SUPFAM" id="SSF52980">
    <property type="entry name" value="Restriction endonuclease-like"/>
    <property type="match status" value="1"/>
</dbReference>
<dbReference type="Gene3D" id="3.90.320.10">
    <property type="match status" value="1"/>
</dbReference>
<name>A0A6C0KUW7_9ZZZZ</name>
<proteinExistence type="predicted"/>
<dbReference type="PANTHER" id="PTHR46609">
    <property type="entry name" value="EXONUCLEASE, PHAGE-TYPE/RECB, C-TERMINAL DOMAIN-CONTAINING PROTEIN"/>
    <property type="match status" value="1"/>
</dbReference>
<evidence type="ECO:0000313" key="2">
    <source>
        <dbReference type="EMBL" id="QHU21755.1"/>
    </source>
</evidence>
<protein>
    <recommendedName>
        <fullName evidence="1">YqaJ viral recombinase domain-containing protein</fullName>
    </recommendedName>
</protein>
<dbReference type="PANTHER" id="PTHR46609:SF6">
    <property type="entry name" value="EXONUCLEASE, PHAGE-TYPE_RECB, C-TERMINAL DOMAIN-CONTAINING PROTEIN-RELATED"/>
    <property type="match status" value="1"/>
</dbReference>
<dbReference type="InterPro" id="IPR011335">
    <property type="entry name" value="Restrct_endonuc-II-like"/>
</dbReference>
<dbReference type="AlphaFoldDB" id="A0A6C0KUW7"/>
<dbReference type="InterPro" id="IPR011604">
    <property type="entry name" value="PDDEXK-like_dom_sf"/>
</dbReference>
<dbReference type="Pfam" id="PF09588">
    <property type="entry name" value="YqaJ"/>
    <property type="match status" value="1"/>
</dbReference>
<dbReference type="EMBL" id="MN740992">
    <property type="protein sequence ID" value="QHU21755.1"/>
    <property type="molecule type" value="Genomic_DNA"/>
</dbReference>
<dbReference type="InterPro" id="IPR019080">
    <property type="entry name" value="YqaJ_viral_recombinase"/>
</dbReference>
<dbReference type="CDD" id="cd22343">
    <property type="entry name" value="PDDEXK_lambda_exonuclease-like"/>
    <property type="match status" value="1"/>
</dbReference>
<sequence length="359" mass="41286">MVYSQICSWVDDYLLGDAPEELLDPWDFMEWIQETELISVFTEYIIPTFSSSRARNHAVQILMALLWEYYLFRRSEALVGPVGLEHILRLKAAPSVAQKSDVWYSEKQNLLTASEFAHIVGTGPRYRGVVRSKLKVPTPTTPIPVSLGHRDSLSWGNRFEPVIKRIYEQFVAFDSVMELGRIRHATLARLGASPDGIVEMGERQGRLLEIKAPVSRKLEKDIIPYDYYCQVQVQMEVCDIELADYCECRIVSGPTWSLSVASCGPRVVGCVGVVQVEGVWSYVYSPLYSDDEEGRAAAMSWNPEGLVEKHVWQLIDWQLITFKRNRRWWSMVGLPAYEQFWRTVNTAREDPLYFMPEEV</sequence>
<dbReference type="InterPro" id="IPR051703">
    <property type="entry name" value="NF-kappa-B_Signaling_Reg"/>
</dbReference>
<accession>A0A6C0KUW7</accession>
<evidence type="ECO:0000259" key="1">
    <source>
        <dbReference type="Pfam" id="PF09588"/>
    </source>
</evidence>
<feature type="domain" description="YqaJ viral recombinase" evidence="1">
    <location>
        <begin position="103"/>
        <end position="239"/>
    </location>
</feature>
<reference evidence="2" key="1">
    <citation type="journal article" date="2020" name="Nature">
        <title>Giant virus diversity and host interactions through global metagenomics.</title>
        <authorList>
            <person name="Schulz F."/>
            <person name="Roux S."/>
            <person name="Paez-Espino D."/>
            <person name="Jungbluth S."/>
            <person name="Walsh D.A."/>
            <person name="Denef V.J."/>
            <person name="McMahon K.D."/>
            <person name="Konstantinidis K.T."/>
            <person name="Eloe-Fadrosh E.A."/>
            <person name="Kyrpides N.C."/>
            <person name="Woyke T."/>
        </authorList>
    </citation>
    <scope>NUCLEOTIDE SEQUENCE</scope>
    <source>
        <strain evidence="2">GVMAG-S-3300013286-35</strain>
    </source>
</reference>
<organism evidence="2">
    <name type="scientific">viral metagenome</name>
    <dbReference type="NCBI Taxonomy" id="1070528"/>
    <lineage>
        <taxon>unclassified sequences</taxon>
        <taxon>metagenomes</taxon>
        <taxon>organismal metagenomes</taxon>
    </lineage>
</organism>